<evidence type="ECO:0000313" key="1">
    <source>
        <dbReference type="EMBL" id="MBO2448203.1"/>
    </source>
</evidence>
<name>A0A939PDQ9_9ACTN</name>
<dbReference type="AlphaFoldDB" id="A0A939PDQ9"/>
<dbReference type="Pfam" id="PF13376">
    <property type="entry name" value="OmdA"/>
    <property type="match status" value="1"/>
</dbReference>
<dbReference type="InterPro" id="IPR037079">
    <property type="entry name" value="AF2212/PG0164-like_sf"/>
</dbReference>
<protein>
    <submittedName>
        <fullName evidence="1">DUF1905 domain-containing protein</fullName>
    </submittedName>
</protein>
<proteinExistence type="predicted"/>
<dbReference type="RefSeq" id="WP_208255851.1">
    <property type="nucleotide sequence ID" value="NZ_JAGEOJ010000005.1"/>
</dbReference>
<organism evidence="1 2">
    <name type="scientific">Actinomadura barringtoniae</name>
    <dbReference type="NCBI Taxonomy" id="1427535"/>
    <lineage>
        <taxon>Bacteria</taxon>
        <taxon>Bacillati</taxon>
        <taxon>Actinomycetota</taxon>
        <taxon>Actinomycetes</taxon>
        <taxon>Streptosporangiales</taxon>
        <taxon>Thermomonosporaceae</taxon>
        <taxon>Actinomadura</taxon>
    </lineage>
</organism>
<dbReference type="SUPFAM" id="SSF141694">
    <property type="entry name" value="AF2212/PG0164-like"/>
    <property type="match status" value="1"/>
</dbReference>
<comment type="caution">
    <text evidence="1">The sequence shown here is derived from an EMBL/GenBank/DDBJ whole genome shotgun (WGS) entry which is preliminary data.</text>
</comment>
<gene>
    <name evidence="1" type="ORF">J4573_13955</name>
</gene>
<keyword evidence="2" id="KW-1185">Reference proteome</keyword>
<dbReference type="EMBL" id="JAGEOJ010000005">
    <property type="protein sequence ID" value="MBO2448203.1"/>
    <property type="molecule type" value="Genomic_DNA"/>
</dbReference>
<accession>A0A939PDQ9</accession>
<dbReference type="InterPro" id="IPR015018">
    <property type="entry name" value="DUF1905"/>
</dbReference>
<dbReference type="Gene3D" id="2.40.30.100">
    <property type="entry name" value="AF2212/PG0164-like"/>
    <property type="match status" value="1"/>
</dbReference>
<dbReference type="Proteomes" id="UP000669179">
    <property type="component" value="Unassembled WGS sequence"/>
</dbReference>
<reference evidence="1" key="1">
    <citation type="submission" date="2021-03" db="EMBL/GenBank/DDBJ databases">
        <authorList>
            <person name="Kanchanasin P."/>
            <person name="Saeng-In P."/>
            <person name="Phongsopitanun W."/>
            <person name="Yuki M."/>
            <person name="Kudo T."/>
            <person name="Ohkuma M."/>
            <person name="Tanasupawat S."/>
        </authorList>
    </citation>
    <scope>NUCLEOTIDE SEQUENCE</scope>
    <source>
        <strain evidence="1">GKU 128</strain>
    </source>
</reference>
<sequence>MAAVKFRAELEATGKTTTGFHVPESVVEGLGGGGHPKVVVTVNGFVFRTSIAKMGGRYLLGVSGERRKEADIAAGQVLDVEVELDTAPRTLEVPDDFAAALAAEPRAKEFWDTLSHSKQSWHVQQVTGAKKAETRVARIEKSVAMLSEGRAR</sequence>
<evidence type="ECO:0000313" key="2">
    <source>
        <dbReference type="Proteomes" id="UP000669179"/>
    </source>
</evidence>
<dbReference type="Pfam" id="PF08922">
    <property type="entry name" value="DUF1905"/>
    <property type="match status" value="1"/>
</dbReference>